<evidence type="ECO:0000313" key="2">
    <source>
        <dbReference type="EMBL" id="KAG8460293.1"/>
    </source>
</evidence>
<dbReference type="SMART" id="SM00516">
    <property type="entry name" value="SEC14"/>
    <property type="match status" value="1"/>
</dbReference>
<dbReference type="Proteomes" id="UP000751190">
    <property type="component" value="Unassembled WGS sequence"/>
</dbReference>
<accession>A0A8J5X683</accession>
<dbReference type="GO" id="GO:0016020">
    <property type="term" value="C:membrane"/>
    <property type="evidence" value="ECO:0007669"/>
    <property type="project" value="TreeGrafter"/>
</dbReference>
<dbReference type="PANTHER" id="PTHR10174:SF208">
    <property type="entry name" value="CRAL-TRIO DOMAIN-CONTAINING PROTEIN DDB_G0278031"/>
    <property type="match status" value="1"/>
</dbReference>
<gene>
    <name evidence="2" type="ORF">KFE25_011784</name>
</gene>
<keyword evidence="3" id="KW-1185">Reference proteome</keyword>
<dbReference type="Gene3D" id="3.40.525.10">
    <property type="entry name" value="CRAL-TRIO lipid binding domain"/>
    <property type="match status" value="1"/>
</dbReference>
<dbReference type="EMBL" id="JAGTXO010000033">
    <property type="protein sequence ID" value="KAG8460293.1"/>
    <property type="molecule type" value="Genomic_DNA"/>
</dbReference>
<dbReference type="GO" id="GO:1902936">
    <property type="term" value="F:phosphatidylinositol bisphosphate binding"/>
    <property type="evidence" value="ECO:0007669"/>
    <property type="project" value="TreeGrafter"/>
</dbReference>
<dbReference type="InterPro" id="IPR036865">
    <property type="entry name" value="CRAL-TRIO_dom_sf"/>
</dbReference>
<dbReference type="OrthoDB" id="440711at2759"/>
<comment type="caution">
    <text evidence="2">The sequence shown here is derived from an EMBL/GenBank/DDBJ whole genome shotgun (WGS) entry which is preliminary data.</text>
</comment>
<name>A0A8J5X683_DIALT</name>
<evidence type="ECO:0000259" key="1">
    <source>
        <dbReference type="PROSITE" id="PS50191"/>
    </source>
</evidence>
<dbReference type="Pfam" id="PF00650">
    <property type="entry name" value="CRAL_TRIO"/>
    <property type="match status" value="1"/>
</dbReference>
<protein>
    <recommendedName>
        <fullName evidence="1">CRAL-TRIO domain-containing protein</fullName>
    </recommendedName>
</protein>
<evidence type="ECO:0000313" key="3">
    <source>
        <dbReference type="Proteomes" id="UP000751190"/>
    </source>
</evidence>
<dbReference type="SUPFAM" id="SSF52087">
    <property type="entry name" value="CRAL/TRIO domain"/>
    <property type="match status" value="1"/>
</dbReference>
<dbReference type="PRINTS" id="PR00180">
    <property type="entry name" value="CRETINALDHBP"/>
</dbReference>
<dbReference type="InterPro" id="IPR001251">
    <property type="entry name" value="CRAL-TRIO_dom"/>
</dbReference>
<dbReference type="AlphaFoldDB" id="A0A8J5X683"/>
<feature type="domain" description="CRAL-TRIO" evidence="1">
    <location>
        <begin position="104"/>
        <end position="265"/>
    </location>
</feature>
<proteinExistence type="predicted"/>
<dbReference type="PROSITE" id="PS50191">
    <property type="entry name" value="CRAL_TRIO"/>
    <property type="match status" value="1"/>
</dbReference>
<reference evidence="2" key="1">
    <citation type="submission" date="2021-05" db="EMBL/GenBank/DDBJ databases">
        <title>The genome of the haptophyte Pavlova lutheri (Diacronema luteri, Pavlovales) - a model for lipid biosynthesis in eukaryotic algae.</title>
        <authorList>
            <person name="Hulatt C.J."/>
            <person name="Posewitz M.C."/>
        </authorList>
    </citation>
    <scope>NUCLEOTIDE SEQUENCE</scope>
    <source>
        <strain evidence="2">NIVA-4/92</strain>
    </source>
</reference>
<dbReference type="CDD" id="cd00170">
    <property type="entry name" value="SEC14"/>
    <property type="match status" value="1"/>
</dbReference>
<sequence>MLGQDVAAAARLFHDASDFDDRIASVDDIVRMEALLPAATAELRSALEGSGGAPPSEAAELPSAMLEQALRVSYLEVARAALILRNFARFRREQGWPFRLDAHSCDVALRSRVHAILPQPDSHGRAVVVFNAGRLDPRVCEVKEFHRMASYVLEQLTADPAVQHRGVCILFDLRGADVAMARHFSRADVRRGIAMWRDCFPCKVKLLTVVNASPFVHAVFRTGLSLVHPRVRARVQLVPDAAALRGAIAPCALPAELGGELDSEARWNEWIDERQRLEREAAEAPLAHALGGRAPVPPARAHDGGARARARAAAAVEPSAKAVMRSGEKPAALCVPRWQMCLMLRR</sequence>
<organism evidence="2 3">
    <name type="scientific">Diacronema lutheri</name>
    <name type="common">Unicellular marine alga</name>
    <name type="synonym">Monochrysis lutheri</name>
    <dbReference type="NCBI Taxonomy" id="2081491"/>
    <lineage>
        <taxon>Eukaryota</taxon>
        <taxon>Haptista</taxon>
        <taxon>Haptophyta</taxon>
        <taxon>Pavlovophyceae</taxon>
        <taxon>Pavlovales</taxon>
        <taxon>Pavlovaceae</taxon>
        <taxon>Diacronema</taxon>
    </lineage>
</organism>
<dbReference type="PANTHER" id="PTHR10174">
    <property type="entry name" value="ALPHA-TOCOPHEROL TRANSFER PROTEIN-RELATED"/>
    <property type="match status" value="1"/>
</dbReference>
<dbReference type="Gene3D" id="1.20.5.1200">
    <property type="entry name" value="Alpha-tocopherol transfer"/>
    <property type="match status" value="1"/>
</dbReference>